<dbReference type="AlphaFoldDB" id="A0A6L5XNQ2"/>
<dbReference type="Gene3D" id="1.10.287.950">
    <property type="entry name" value="Methyl-accepting chemotaxis protein"/>
    <property type="match status" value="1"/>
</dbReference>
<dbReference type="PROSITE" id="PS50111">
    <property type="entry name" value="CHEMOTAXIS_TRANSDUC_2"/>
    <property type="match status" value="1"/>
</dbReference>
<dbReference type="EMBL" id="VUMH01000014">
    <property type="protein sequence ID" value="MSS28820.1"/>
    <property type="molecule type" value="Genomic_DNA"/>
</dbReference>
<evidence type="ECO:0000313" key="6">
    <source>
        <dbReference type="EMBL" id="MSS28820.1"/>
    </source>
</evidence>
<dbReference type="RefSeq" id="WP_154512606.1">
    <property type="nucleotide sequence ID" value="NZ_VUMH01000014.1"/>
</dbReference>
<keyword evidence="7" id="KW-1185">Reference proteome</keyword>
<keyword evidence="1 2" id="KW-0807">Transducer</keyword>
<name>A0A6L5XNQ2_9BACT</name>
<feature type="domain" description="Methyl-accepting transducer" evidence="5">
    <location>
        <begin position="305"/>
        <end position="541"/>
    </location>
</feature>
<gene>
    <name evidence="6" type="ORF">FYJ44_12445</name>
</gene>
<evidence type="ECO:0000259" key="5">
    <source>
        <dbReference type="PROSITE" id="PS50111"/>
    </source>
</evidence>
<dbReference type="PANTHER" id="PTHR32089">
    <property type="entry name" value="METHYL-ACCEPTING CHEMOTAXIS PROTEIN MCPB"/>
    <property type="match status" value="1"/>
</dbReference>
<evidence type="ECO:0000256" key="3">
    <source>
        <dbReference type="SAM" id="MobiDB-lite"/>
    </source>
</evidence>
<protein>
    <submittedName>
        <fullName evidence="6">Methyl-accepting chemotaxis protein</fullName>
    </submittedName>
</protein>
<dbReference type="SUPFAM" id="SSF58104">
    <property type="entry name" value="Methyl-accepting chemotaxis protein (MCP) signaling domain"/>
    <property type="match status" value="1"/>
</dbReference>
<evidence type="ECO:0000256" key="4">
    <source>
        <dbReference type="SAM" id="Phobius"/>
    </source>
</evidence>
<dbReference type="InterPro" id="IPR004089">
    <property type="entry name" value="MCPsignal_dom"/>
</dbReference>
<dbReference type="Pfam" id="PF00015">
    <property type="entry name" value="MCPsignal"/>
    <property type="match status" value="1"/>
</dbReference>
<dbReference type="Pfam" id="PF12729">
    <property type="entry name" value="4HB_MCP_1"/>
    <property type="match status" value="1"/>
</dbReference>
<keyword evidence="4" id="KW-1133">Transmembrane helix</keyword>
<keyword evidence="4" id="KW-0472">Membrane</keyword>
<accession>A0A6L5XNQ2</accession>
<reference evidence="6 7" key="1">
    <citation type="submission" date="2019-09" db="EMBL/GenBank/DDBJ databases">
        <title>In-depth cultivation of the pig gut microbiome towards novel bacterial diversity and tailored functional studies.</title>
        <authorList>
            <person name="Wylensek D."/>
            <person name="Hitch T.C.A."/>
            <person name="Clavel T."/>
        </authorList>
    </citation>
    <scope>NUCLEOTIDE SEQUENCE [LARGE SCALE GENOMIC DNA]</scope>
    <source>
        <strain evidence="6 7">PG-178-WT-4</strain>
    </source>
</reference>
<evidence type="ECO:0000256" key="2">
    <source>
        <dbReference type="PROSITE-ProRule" id="PRU00284"/>
    </source>
</evidence>
<feature type="region of interest" description="Disordered" evidence="3">
    <location>
        <begin position="261"/>
        <end position="293"/>
    </location>
</feature>
<dbReference type="GO" id="GO:0007165">
    <property type="term" value="P:signal transduction"/>
    <property type="evidence" value="ECO:0007669"/>
    <property type="project" value="UniProtKB-KW"/>
</dbReference>
<dbReference type="InterPro" id="IPR024478">
    <property type="entry name" value="HlyB_4HB_MCP"/>
</dbReference>
<dbReference type="SMART" id="SM00283">
    <property type="entry name" value="MA"/>
    <property type="match status" value="1"/>
</dbReference>
<dbReference type="CDD" id="cd11386">
    <property type="entry name" value="MCP_signal"/>
    <property type="match status" value="1"/>
</dbReference>
<dbReference type="PANTHER" id="PTHR32089:SF112">
    <property type="entry name" value="LYSOZYME-LIKE PROTEIN-RELATED"/>
    <property type="match status" value="1"/>
</dbReference>
<organism evidence="6 7">
    <name type="scientific">Desulfovibrio porci</name>
    <dbReference type="NCBI Taxonomy" id="2605782"/>
    <lineage>
        <taxon>Bacteria</taxon>
        <taxon>Pseudomonadati</taxon>
        <taxon>Thermodesulfobacteriota</taxon>
        <taxon>Desulfovibrionia</taxon>
        <taxon>Desulfovibrionales</taxon>
        <taxon>Desulfovibrionaceae</taxon>
        <taxon>Desulfovibrio</taxon>
    </lineage>
</organism>
<keyword evidence="4" id="KW-0812">Transmembrane</keyword>
<proteinExistence type="predicted"/>
<comment type="caution">
    <text evidence="6">The sequence shown here is derived from an EMBL/GenBank/DDBJ whole genome shotgun (WGS) entry which is preliminary data.</text>
</comment>
<dbReference type="GO" id="GO:0016020">
    <property type="term" value="C:membrane"/>
    <property type="evidence" value="ECO:0007669"/>
    <property type="project" value="InterPro"/>
</dbReference>
<evidence type="ECO:0000313" key="7">
    <source>
        <dbReference type="Proteomes" id="UP000477488"/>
    </source>
</evidence>
<sequence>MKLSVKLGMTIGVIILALFGFGIYSLFQMEGLYSRTSTFDNTYLPAILYSNQMNTLASDFRINEIRHIYTDDQAKKASYEGTMNELLAQSVKLRNLLDNTLKTDVTREQLRKAMTFWDEYLSQYQKILETSKANRTEEARGLLDKTRNEFDNMKLELAKLIDIANGVVDRSSAEAAAEYANARILTISLLVAVTLLGFLLTLYIIRGVQKQLGKDPGELAAIAARVTSGDYNIADGSPQIGVYGDIVNMVGALEEQIANARQESERAAKESENAREALLKAEESSNEARQKTEAMLEAADKLEQVAQVVSSASSQLSAQIEQSGRGAEQQASMAAETASAMEEMNATVLEVAKNAGFASEVSVNTRQKAQEGATVVGQAVKSVQDIQRESLALKDAMAELSHHAQSISQIMSVISDIADQTNLLALNAAIEAARAGEAGRGFAVVADEVRKLAEKTMASTADVGNAIKLIQESTSRSMTQVDNAVSMIEATTNFAEESGKALQEIVDMADQTAEQVQSIAAASEEQSAASEEISNSVNQVNTIASETARAMEEASRAVSDLAQQAQGLTTLIEAMKRG</sequence>
<evidence type="ECO:0000256" key="1">
    <source>
        <dbReference type="ARBA" id="ARBA00023224"/>
    </source>
</evidence>
<feature type="compositionally biased region" description="Basic and acidic residues" evidence="3">
    <location>
        <begin position="262"/>
        <end position="293"/>
    </location>
</feature>
<feature type="transmembrane region" description="Helical" evidence="4">
    <location>
        <begin position="7"/>
        <end position="27"/>
    </location>
</feature>
<dbReference type="Proteomes" id="UP000477488">
    <property type="component" value="Unassembled WGS sequence"/>
</dbReference>
<feature type="transmembrane region" description="Helical" evidence="4">
    <location>
        <begin position="184"/>
        <end position="205"/>
    </location>
</feature>